<reference evidence="8" key="1">
    <citation type="journal article" date="2014" name="Int. J. Syst. Evol. Microbiol.">
        <title>Complete genome sequence of Corynebacterium casei LMG S-19264T (=DSM 44701T), isolated from a smear-ripened cheese.</title>
        <authorList>
            <consortium name="US DOE Joint Genome Institute (JGI-PGF)"/>
            <person name="Walter F."/>
            <person name="Albersmeier A."/>
            <person name="Kalinowski J."/>
            <person name="Ruckert C."/>
        </authorList>
    </citation>
    <scope>NUCLEOTIDE SEQUENCE</scope>
    <source>
        <strain evidence="8">CGMCC 1.10998</strain>
    </source>
</reference>
<evidence type="ECO:0000313" key="8">
    <source>
        <dbReference type="EMBL" id="GGC72586.1"/>
    </source>
</evidence>
<evidence type="ECO:0000256" key="2">
    <source>
        <dbReference type="ARBA" id="ARBA00005779"/>
    </source>
</evidence>
<evidence type="ECO:0000256" key="7">
    <source>
        <dbReference type="SAM" id="Phobius"/>
    </source>
</evidence>
<dbReference type="AlphaFoldDB" id="A0A916UGY2"/>
<accession>A0A916UGY2</accession>
<name>A0A916UGY2_9BURK</name>
<dbReference type="EMBL" id="BMED01000002">
    <property type="protein sequence ID" value="GGC72586.1"/>
    <property type="molecule type" value="Genomic_DNA"/>
</dbReference>
<keyword evidence="9" id="KW-1185">Reference proteome</keyword>
<dbReference type="RefSeq" id="WP_188565891.1">
    <property type="nucleotide sequence ID" value="NZ_BMED01000002.1"/>
</dbReference>
<protein>
    <submittedName>
        <fullName evidence="8">DUF350 domain-containing protein</fullName>
    </submittedName>
</protein>
<organism evidence="8 9">
    <name type="scientific">Undibacterium terreum</name>
    <dbReference type="NCBI Taxonomy" id="1224302"/>
    <lineage>
        <taxon>Bacteria</taxon>
        <taxon>Pseudomonadati</taxon>
        <taxon>Pseudomonadota</taxon>
        <taxon>Betaproteobacteria</taxon>
        <taxon>Burkholderiales</taxon>
        <taxon>Oxalobacteraceae</taxon>
        <taxon>Undibacterium</taxon>
    </lineage>
</organism>
<evidence type="ECO:0000256" key="5">
    <source>
        <dbReference type="ARBA" id="ARBA00022989"/>
    </source>
</evidence>
<keyword evidence="4 7" id="KW-0812">Transmembrane</keyword>
<comment type="similarity">
    <text evidence="2">Belongs to the UPF0719 family.</text>
</comment>
<dbReference type="PANTHER" id="PTHR40043:SF1">
    <property type="entry name" value="UPF0719 INNER MEMBRANE PROTEIN YJFL"/>
    <property type="match status" value="1"/>
</dbReference>
<evidence type="ECO:0000256" key="3">
    <source>
        <dbReference type="ARBA" id="ARBA00022475"/>
    </source>
</evidence>
<dbReference type="InterPro" id="IPR007140">
    <property type="entry name" value="DUF350"/>
</dbReference>
<evidence type="ECO:0000256" key="4">
    <source>
        <dbReference type="ARBA" id="ARBA00022692"/>
    </source>
</evidence>
<evidence type="ECO:0000256" key="6">
    <source>
        <dbReference type="ARBA" id="ARBA00023136"/>
    </source>
</evidence>
<reference evidence="8" key="2">
    <citation type="submission" date="2020-09" db="EMBL/GenBank/DDBJ databases">
        <authorList>
            <person name="Sun Q."/>
            <person name="Zhou Y."/>
        </authorList>
    </citation>
    <scope>NUCLEOTIDE SEQUENCE</scope>
    <source>
        <strain evidence="8">CGMCC 1.10998</strain>
    </source>
</reference>
<feature type="transmembrane region" description="Helical" evidence="7">
    <location>
        <begin position="46"/>
        <end position="66"/>
    </location>
</feature>
<keyword evidence="6 7" id="KW-0472">Membrane</keyword>
<dbReference type="Pfam" id="PF03994">
    <property type="entry name" value="DUF350"/>
    <property type="match status" value="1"/>
</dbReference>
<evidence type="ECO:0000256" key="1">
    <source>
        <dbReference type="ARBA" id="ARBA00004651"/>
    </source>
</evidence>
<comment type="subcellular location">
    <subcellularLocation>
        <location evidence="1">Cell membrane</location>
        <topology evidence="1">Multi-pass membrane protein</topology>
    </subcellularLocation>
</comment>
<keyword evidence="5 7" id="KW-1133">Transmembrane helix</keyword>
<proteinExistence type="inferred from homology"/>
<keyword evidence="3" id="KW-1003">Cell membrane</keyword>
<feature type="transmembrane region" description="Helical" evidence="7">
    <location>
        <begin position="12"/>
        <end position="34"/>
    </location>
</feature>
<comment type="caution">
    <text evidence="8">The sequence shown here is derived from an EMBL/GenBank/DDBJ whole genome shotgun (WGS) entry which is preliminary data.</text>
</comment>
<evidence type="ECO:0000313" key="9">
    <source>
        <dbReference type="Proteomes" id="UP000637423"/>
    </source>
</evidence>
<feature type="transmembrane region" description="Helical" evidence="7">
    <location>
        <begin position="112"/>
        <end position="132"/>
    </location>
</feature>
<dbReference type="PANTHER" id="PTHR40043">
    <property type="entry name" value="UPF0719 INNER MEMBRANE PROTEIN YJFL"/>
    <property type="match status" value="1"/>
</dbReference>
<dbReference type="Proteomes" id="UP000637423">
    <property type="component" value="Unassembled WGS sequence"/>
</dbReference>
<dbReference type="GO" id="GO:0005886">
    <property type="term" value="C:plasma membrane"/>
    <property type="evidence" value="ECO:0007669"/>
    <property type="project" value="UniProtKB-SubCell"/>
</dbReference>
<feature type="transmembrane region" description="Helical" evidence="7">
    <location>
        <begin position="78"/>
        <end position="100"/>
    </location>
</feature>
<sequence>MSEQIMLSGLPAFISHFGAAILLLAVFIVIYIWITPYREINLIRGGNTAAAASLSGSILGYCIALASAIANSVNLVDMLCWGAIALVVQLLAFFVVRLLLPGIVSDIPDNKAASGIFLGAMSLGLGLINAACMTY</sequence>
<gene>
    <name evidence="8" type="ORF">GCM10011396_19670</name>
</gene>